<accession>A0A1M6MI45</accession>
<dbReference type="GO" id="GO:0009252">
    <property type="term" value="P:peptidoglycan biosynthetic process"/>
    <property type="evidence" value="ECO:0007669"/>
    <property type="project" value="UniProtKB-UniRule"/>
</dbReference>
<evidence type="ECO:0000313" key="8">
    <source>
        <dbReference type="EMBL" id="SHJ82953.1"/>
    </source>
</evidence>
<feature type="site" description="Important for catalytic activity" evidence="7">
    <location>
        <position position="228"/>
    </location>
</feature>
<dbReference type="PANTHER" id="PTHR30518:SF2">
    <property type="entry name" value="ENDOLYTIC MUREIN TRANSGLYCOSYLASE"/>
    <property type="match status" value="1"/>
</dbReference>
<evidence type="ECO:0000256" key="3">
    <source>
        <dbReference type="ARBA" id="ARBA00022989"/>
    </source>
</evidence>
<evidence type="ECO:0000313" key="9">
    <source>
        <dbReference type="Proteomes" id="UP000184050"/>
    </source>
</evidence>
<dbReference type="GO" id="GO:0008932">
    <property type="term" value="F:lytic endotransglycosylase activity"/>
    <property type="evidence" value="ECO:0007669"/>
    <property type="project" value="UniProtKB-UniRule"/>
</dbReference>
<dbReference type="PANTHER" id="PTHR30518">
    <property type="entry name" value="ENDOLYTIC MUREIN TRANSGLYCOSYLASE"/>
    <property type="match status" value="1"/>
</dbReference>
<dbReference type="Proteomes" id="UP000184050">
    <property type="component" value="Unassembled WGS sequence"/>
</dbReference>
<evidence type="ECO:0000256" key="5">
    <source>
        <dbReference type="ARBA" id="ARBA00023239"/>
    </source>
</evidence>
<keyword evidence="3 7" id="KW-1133">Transmembrane helix</keyword>
<dbReference type="InterPro" id="IPR003770">
    <property type="entry name" value="MLTG-like"/>
</dbReference>
<evidence type="ECO:0000256" key="2">
    <source>
        <dbReference type="ARBA" id="ARBA00022692"/>
    </source>
</evidence>
<dbReference type="AlphaFoldDB" id="A0A1M6MI45"/>
<comment type="catalytic activity">
    <reaction evidence="7">
        <text>a peptidoglycan chain = a peptidoglycan chain with N-acetyl-1,6-anhydromuramyl-[peptide] at the reducing end + a peptidoglycan chain with N-acetylglucosamine at the non-reducing end.</text>
        <dbReference type="EC" id="4.2.2.29"/>
    </reaction>
</comment>
<keyword evidence="5 7" id="KW-0456">Lyase</keyword>
<dbReference type="GO" id="GO:0005886">
    <property type="term" value="C:plasma membrane"/>
    <property type="evidence" value="ECO:0007669"/>
    <property type="project" value="UniProtKB-UniRule"/>
</dbReference>
<comment type="function">
    <text evidence="7">Functions as a peptidoglycan terminase that cleaves nascent peptidoglycan strands endolytically to terminate their elongation.</text>
</comment>
<dbReference type="HAMAP" id="MF_02065">
    <property type="entry name" value="MltG"/>
    <property type="match status" value="1"/>
</dbReference>
<dbReference type="OrthoDB" id="9814591at2"/>
<evidence type="ECO:0000256" key="4">
    <source>
        <dbReference type="ARBA" id="ARBA00023136"/>
    </source>
</evidence>
<keyword evidence="2 7" id="KW-0812">Transmembrane</keyword>
<dbReference type="Pfam" id="PF02618">
    <property type="entry name" value="YceG"/>
    <property type="match status" value="1"/>
</dbReference>
<dbReference type="EMBL" id="FQZE01000033">
    <property type="protein sequence ID" value="SHJ82953.1"/>
    <property type="molecule type" value="Genomic_DNA"/>
</dbReference>
<dbReference type="Gene3D" id="3.30.160.60">
    <property type="entry name" value="Classic Zinc Finger"/>
    <property type="match status" value="1"/>
</dbReference>
<reference evidence="8 9" key="1">
    <citation type="submission" date="2016-11" db="EMBL/GenBank/DDBJ databases">
        <authorList>
            <person name="Jaros S."/>
            <person name="Januszkiewicz K."/>
            <person name="Wedrychowicz H."/>
        </authorList>
    </citation>
    <scope>NUCLEOTIDE SEQUENCE [LARGE SCALE GENOMIC DNA]</scope>
    <source>
        <strain evidence="8 9">DSM 27063</strain>
    </source>
</reference>
<gene>
    <name evidence="7" type="primary">mltG</name>
    <name evidence="8" type="ORF">SAMN05444280_13310</name>
</gene>
<keyword evidence="9" id="KW-1185">Reference proteome</keyword>
<organism evidence="8 9">
    <name type="scientific">Tangfeifania diversioriginum</name>
    <dbReference type="NCBI Taxonomy" id="1168035"/>
    <lineage>
        <taxon>Bacteria</taxon>
        <taxon>Pseudomonadati</taxon>
        <taxon>Bacteroidota</taxon>
        <taxon>Bacteroidia</taxon>
        <taxon>Marinilabiliales</taxon>
        <taxon>Prolixibacteraceae</taxon>
        <taxon>Tangfeifania</taxon>
    </lineage>
</organism>
<dbReference type="GO" id="GO:0071555">
    <property type="term" value="P:cell wall organization"/>
    <property type="evidence" value="ECO:0007669"/>
    <property type="project" value="UniProtKB-KW"/>
</dbReference>
<dbReference type="Gene3D" id="3.30.1490.480">
    <property type="entry name" value="Endolytic murein transglycosylase"/>
    <property type="match status" value="1"/>
</dbReference>
<protein>
    <recommendedName>
        <fullName evidence="7">Endolytic murein transglycosylase</fullName>
        <ecNumber evidence="7">4.2.2.29</ecNumber>
    </recommendedName>
    <alternativeName>
        <fullName evidence="7">Peptidoglycan lytic transglycosylase</fullName>
    </alternativeName>
    <alternativeName>
        <fullName evidence="7">Peptidoglycan polymerization terminase</fullName>
    </alternativeName>
</protein>
<proteinExistence type="inferred from homology"/>
<evidence type="ECO:0000256" key="6">
    <source>
        <dbReference type="ARBA" id="ARBA00023316"/>
    </source>
</evidence>
<evidence type="ECO:0000256" key="1">
    <source>
        <dbReference type="ARBA" id="ARBA00022475"/>
    </source>
</evidence>
<dbReference type="STRING" id="1168035.SAMN05444280_13310"/>
<dbReference type="NCBIfam" id="TIGR00247">
    <property type="entry name" value="endolytic transglycosylase MltG"/>
    <property type="match status" value="1"/>
</dbReference>
<sequence length="353" mass="40969">MTLDKKNKIMLFPKIGKFIIIFFSIAFLIVAGRGYQLYRYVFEENVKTENAVIIPENASFDAVIDTLQHHHILENYKAFRWVSKKKNYNDAIKPGRYLFKKGENTNQIVNKLRGGIQEPLELTFNNVRFKEDLAGKVSRYIQADSLSVLNLFNDTLKIEEWGFTPETFKAMFIPNTYELYWTTSADAFAQRMKQEYERFWDSARREKAAEIGLSPVEVSILASIVQAETAKAEEFERVAGLYINRLQRGVALQADPTVKFAVGDFSLRRILNKHLEIDSPYNTYKHAGLPPGPINFPEIASLEAVLNYEDHNYMYMSAREDFSGYHNFAVTLSEHNRNAARYRRALDERKIWK</sequence>
<evidence type="ECO:0000256" key="7">
    <source>
        <dbReference type="HAMAP-Rule" id="MF_02065"/>
    </source>
</evidence>
<name>A0A1M6MI45_9BACT</name>
<dbReference type="EC" id="4.2.2.29" evidence="7"/>
<keyword evidence="6 7" id="KW-0961">Cell wall biogenesis/degradation</keyword>
<keyword evidence="1 7" id="KW-1003">Cell membrane</keyword>
<keyword evidence="4 7" id="KW-0472">Membrane</keyword>
<dbReference type="RefSeq" id="WP_073172500.1">
    <property type="nucleotide sequence ID" value="NZ_FQZE01000033.1"/>
</dbReference>
<comment type="similarity">
    <text evidence="7">Belongs to the transglycosylase MltG family.</text>
</comment>
<dbReference type="CDD" id="cd08010">
    <property type="entry name" value="MltG_like"/>
    <property type="match status" value="1"/>
</dbReference>